<organism evidence="2 3">
    <name type="scientific">Vanilla planifolia</name>
    <name type="common">Vanilla</name>
    <dbReference type="NCBI Taxonomy" id="51239"/>
    <lineage>
        <taxon>Eukaryota</taxon>
        <taxon>Viridiplantae</taxon>
        <taxon>Streptophyta</taxon>
        <taxon>Embryophyta</taxon>
        <taxon>Tracheophyta</taxon>
        <taxon>Spermatophyta</taxon>
        <taxon>Magnoliopsida</taxon>
        <taxon>Liliopsida</taxon>
        <taxon>Asparagales</taxon>
        <taxon>Orchidaceae</taxon>
        <taxon>Vanilloideae</taxon>
        <taxon>Vanilleae</taxon>
        <taxon>Vanilla</taxon>
    </lineage>
</organism>
<dbReference type="OrthoDB" id="448280at2759"/>
<evidence type="ECO:0000256" key="1">
    <source>
        <dbReference type="SAM" id="Phobius"/>
    </source>
</evidence>
<accession>A0A835VH61</accession>
<keyword evidence="1" id="KW-0812">Transmembrane</keyword>
<reference evidence="2 3" key="1">
    <citation type="journal article" date="2020" name="Nat. Food">
        <title>A phased Vanilla planifolia genome enables genetic improvement of flavour and production.</title>
        <authorList>
            <person name="Hasing T."/>
            <person name="Tang H."/>
            <person name="Brym M."/>
            <person name="Khazi F."/>
            <person name="Huang T."/>
            <person name="Chambers A.H."/>
        </authorList>
    </citation>
    <scope>NUCLEOTIDE SEQUENCE [LARGE SCALE GENOMIC DNA]</scope>
    <source>
        <tissue evidence="2">Leaf</tissue>
    </source>
</reference>
<evidence type="ECO:0000313" key="2">
    <source>
        <dbReference type="EMBL" id="KAG0500499.1"/>
    </source>
</evidence>
<dbReference type="AlphaFoldDB" id="A0A835VH61"/>
<proteinExistence type="predicted"/>
<sequence>MSASPAQTWGRVWLDARRDDAASFRLKMLFIGAILISGVLVRSLWWGKRRFFDGWEPLHRLSPLPLESFSHRIRPLCFMTPRAALLTLPPEIPVATISVSGFVAMLAALATTVVDFVGTQVYERKHREEQLVSRYLTRAATAAHQYRMLSWWCEADVEESGERKEPMASSASTPTWRPIDTATRTEWERVKAGTRTRTTATRTEWKRVKAVRLLFTNLRKEQYKAVEFRGADTGAGNRVTLVIIGLSLGVSQSPLTIRR</sequence>
<comment type="caution">
    <text evidence="2">The sequence shown here is derived from an EMBL/GenBank/DDBJ whole genome shotgun (WGS) entry which is preliminary data.</text>
</comment>
<dbReference type="EMBL" id="JADCNM010000001">
    <property type="protein sequence ID" value="KAG0500499.1"/>
    <property type="molecule type" value="Genomic_DNA"/>
</dbReference>
<dbReference type="Proteomes" id="UP000639772">
    <property type="component" value="Chromosome 1"/>
</dbReference>
<feature type="transmembrane region" description="Helical" evidence="1">
    <location>
        <begin position="92"/>
        <end position="117"/>
    </location>
</feature>
<keyword evidence="1" id="KW-1133">Transmembrane helix</keyword>
<gene>
    <name evidence="2" type="ORF">HPP92_000571</name>
</gene>
<keyword evidence="1" id="KW-0472">Membrane</keyword>
<evidence type="ECO:0000313" key="3">
    <source>
        <dbReference type="Proteomes" id="UP000639772"/>
    </source>
</evidence>
<name>A0A835VH61_VANPL</name>
<feature type="transmembrane region" description="Helical" evidence="1">
    <location>
        <begin position="26"/>
        <end position="45"/>
    </location>
</feature>
<protein>
    <submittedName>
        <fullName evidence="2">Uncharacterized protein</fullName>
    </submittedName>
</protein>